<dbReference type="InterPro" id="IPR051468">
    <property type="entry name" value="Fungal_SecMetab_SDRs"/>
</dbReference>
<evidence type="ECO:0008006" key="6">
    <source>
        <dbReference type="Google" id="ProtNLM"/>
    </source>
</evidence>
<protein>
    <recommendedName>
        <fullName evidence="6">Toxin biosynthesis ketoreductase</fullName>
    </recommendedName>
</protein>
<comment type="similarity">
    <text evidence="1">Belongs to the short-chain dehydrogenases/reductases (SDR) family.</text>
</comment>
<keyword evidence="3" id="KW-0560">Oxidoreductase</keyword>
<dbReference type="Gene3D" id="3.40.50.720">
    <property type="entry name" value="NAD(P)-binding Rossmann-like Domain"/>
    <property type="match status" value="1"/>
</dbReference>
<evidence type="ECO:0000256" key="1">
    <source>
        <dbReference type="ARBA" id="ARBA00006484"/>
    </source>
</evidence>
<evidence type="ECO:0000256" key="3">
    <source>
        <dbReference type="ARBA" id="ARBA00023002"/>
    </source>
</evidence>
<dbReference type="PANTHER" id="PTHR43544:SF7">
    <property type="entry name" value="NADB-LER2"/>
    <property type="match status" value="1"/>
</dbReference>
<proteinExistence type="inferred from homology"/>
<reference evidence="4 5" key="1">
    <citation type="submission" date="2024-01" db="EMBL/GenBank/DDBJ databases">
        <authorList>
            <person name="Allen C."/>
            <person name="Tagirdzhanova G."/>
        </authorList>
    </citation>
    <scope>NUCLEOTIDE SEQUENCE [LARGE SCALE GENOMIC DNA]</scope>
</reference>
<dbReference type="SUPFAM" id="SSF51735">
    <property type="entry name" value="NAD(P)-binding Rossmann-fold domains"/>
    <property type="match status" value="1"/>
</dbReference>
<keyword evidence="2" id="KW-0521">NADP</keyword>
<dbReference type="InterPro" id="IPR002347">
    <property type="entry name" value="SDR_fam"/>
</dbReference>
<sequence length="255" mass="27154">MAQTTYLITGANKGIGRAMAEQLLQRANITVVAGVRQPEDPTSASLHTLPAAEHSRIVVLQLRDTADFELLSTRLAEQSITYLDVVVANAGNSSGLGKLLLETDAEDVISDCTINAAGPLRLFKATWPLMEASLKQASAALSTRFILISSTMGGIGIQDTESMPVGTSYGMSKAAANWFAKKASLDFKAQGLIVGVLHPGWVQTSMGQALADALGVKEPPITADGSARQCLGQIDDWTMDKTGKFLTYKGQELLW</sequence>
<dbReference type="EMBL" id="CAWUHB010000002">
    <property type="protein sequence ID" value="CAK7209607.1"/>
    <property type="molecule type" value="Genomic_DNA"/>
</dbReference>
<accession>A0ABP0AQR0</accession>
<dbReference type="PRINTS" id="PR00081">
    <property type="entry name" value="GDHRDH"/>
</dbReference>
<dbReference type="Proteomes" id="UP001642405">
    <property type="component" value="Unassembled WGS sequence"/>
</dbReference>
<dbReference type="PANTHER" id="PTHR43544">
    <property type="entry name" value="SHORT-CHAIN DEHYDROGENASE/REDUCTASE"/>
    <property type="match status" value="1"/>
</dbReference>
<name>A0ABP0AQR0_9PEZI</name>
<evidence type="ECO:0000313" key="5">
    <source>
        <dbReference type="Proteomes" id="UP001642405"/>
    </source>
</evidence>
<gene>
    <name evidence="4" type="ORF">SCUCBS95973_000497</name>
</gene>
<evidence type="ECO:0000313" key="4">
    <source>
        <dbReference type="EMBL" id="CAK7209607.1"/>
    </source>
</evidence>
<keyword evidence="5" id="KW-1185">Reference proteome</keyword>
<dbReference type="Pfam" id="PF00106">
    <property type="entry name" value="adh_short"/>
    <property type="match status" value="1"/>
</dbReference>
<organism evidence="4 5">
    <name type="scientific">Sporothrix curviconia</name>
    <dbReference type="NCBI Taxonomy" id="1260050"/>
    <lineage>
        <taxon>Eukaryota</taxon>
        <taxon>Fungi</taxon>
        <taxon>Dikarya</taxon>
        <taxon>Ascomycota</taxon>
        <taxon>Pezizomycotina</taxon>
        <taxon>Sordariomycetes</taxon>
        <taxon>Sordariomycetidae</taxon>
        <taxon>Ophiostomatales</taxon>
        <taxon>Ophiostomataceae</taxon>
        <taxon>Sporothrix</taxon>
    </lineage>
</organism>
<evidence type="ECO:0000256" key="2">
    <source>
        <dbReference type="ARBA" id="ARBA00022857"/>
    </source>
</evidence>
<comment type="caution">
    <text evidence="4">The sequence shown here is derived from an EMBL/GenBank/DDBJ whole genome shotgun (WGS) entry which is preliminary data.</text>
</comment>
<dbReference type="InterPro" id="IPR036291">
    <property type="entry name" value="NAD(P)-bd_dom_sf"/>
</dbReference>